<sequence length="102" mass="10980">MRVNFWLIGLCMVAGNLSAHSIFVDCKDSAEGVACQASFSDGSSAENLPFEVISYEDEPLLAGNTDSASAFVFARPQSEFYILLDAGPGHVVEVDMEEIEAE</sequence>
<proteinExistence type="predicted"/>
<gene>
    <name evidence="1" type="ORF">MED92_02883</name>
</gene>
<reference evidence="1 2" key="1">
    <citation type="submission" date="2006-02" db="EMBL/GenBank/DDBJ databases">
        <authorList>
            <person name="Pinhassi J."/>
            <person name="Pedros-Alio C."/>
            <person name="Ferriera S."/>
            <person name="Johnson J."/>
            <person name="Kravitz S."/>
            <person name="Halpern A."/>
            <person name="Remington K."/>
            <person name="Beeson K."/>
            <person name="Tran B."/>
            <person name="Rogers Y.-H."/>
            <person name="Friedman R."/>
            <person name="Venter J.C."/>
        </authorList>
    </citation>
    <scope>NUCLEOTIDE SEQUENCE [LARGE SCALE GENOMIC DNA]</scope>
    <source>
        <strain evidence="1 2">MED92</strain>
    </source>
</reference>
<evidence type="ECO:0000313" key="2">
    <source>
        <dbReference type="Proteomes" id="UP000002171"/>
    </source>
</evidence>
<organism evidence="1 2">
    <name type="scientific">Neptuniibacter caesariensis</name>
    <dbReference type="NCBI Taxonomy" id="207954"/>
    <lineage>
        <taxon>Bacteria</taxon>
        <taxon>Pseudomonadati</taxon>
        <taxon>Pseudomonadota</taxon>
        <taxon>Gammaproteobacteria</taxon>
        <taxon>Oceanospirillales</taxon>
        <taxon>Oceanospirillaceae</taxon>
        <taxon>Neptuniibacter</taxon>
    </lineage>
</organism>
<accession>A0A7U8GT19</accession>
<comment type="caution">
    <text evidence="1">The sequence shown here is derived from an EMBL/GenBank/DDBJ whole genome shotgun (WGS) entry which is preliminary data.</text>
</comment>
<dbReference type="Proteomes" id="UP000002171">
    <property type="component" value="Unassembled WGS sequence"/>
</dbReference>
<dbReference type="AlphaFoldDB" id="A0A7U8GT19"/>
<keyword evidence="2" id="KW-1185">Reference proteome</keyword>
<protein>
    <submittedName>
        <fullName evidence="1">Uncharacterized protein</fullName>
    </submittedName>
</protein>
<evidence type="ECO:0000313" key="1">
    <source>
        <dbReference type="EMBL" id="EAR61858.1"/>
    </source>
</evidence>
<dbReference type="RefSeq" id="WP_007022593.1">
    <property type="nucleotide sequence ID" value="NZ_CH724127.1"/>
</dbReference>
<name>A0A7U8GT19_NEPCE</name>
<dbReference type="EMBL" id="AAOW01000005">
    <property type="protein sequence ID" value="EAR61858.1"/>
    <property type="molecule type" value="Genomic_DNA"/>
</dbReference>
<dbReference type="OrthoDB" id="363007at2"/>